<evidence type="ECO:0000256" key="3">
    <source>
        <dbReference type="ARBA" id="ARBA00023015"/>
    </source>
</evidence>
<name>A0A4R7KTS9_9CLOT</name>
<reference evidence="9 10" key="1">
    <citation type="submission" date="2019-03" db="EMBL/GenBank/DDBJ databases">
        <title>Genomic Encyclopedia of Type Strains, Phase IV (KMG-IV): sequencing the most valuable type-strain genomes for metagenomic binning, comparative biology and taxonomic classification.</title>
        <authorList>
            <person name="Goeker M."/>
        </authorList>
    </citation>
    <scope>NUCLEOTIDE SEQUENCE [LARGE SCALE GENOMIC DNA]</scope>
    <source>
        <strain evidence="9 10">DSM 24455</strain>
    </source>
</reference>
<dbReference type="EMBL" id="SOAZ01000003">
    <property type="protein sequence ID" value="TDT62751.1"/>
    <property type="molecule type" value="Genomic_DNA"/>
</dbReference>
<dbReference type="InterPro" id="IPR036388">
    <property type="entry name" value="WH-like_DNA-bd_sf"/>
</dbReference>
<protein>
    <submittedName>
        <fullName evidence="9">Lichenan operon transcriptional antiterminator</fullName>
    </submittedName>
</protein>
<keyword evidence="3" id="KW-0805">Transcription regulation</keyword>
<dbReference type="Gene3D" id="1.10.10.10">
    <property type="entry name" value="Winged helix-like DNA-binding domain superfamily/Winged helix DNA-binding domain"/>
    <property type="match status" value="2"/>
</dbReference>
<dbReference type="InterPro" id="IPR013011">
    <property type="entry name" value="PTS_EIIB_2"/>
</dbReference>
<dbReference type="SUPFAM" id="SSF55804">
    <property type="entry name" value="Phoshotransferase/anion transport protein"/>
    <property type="match status" value="1"/>
</dbReference>
<gene>
    <name evidence="9" type="ORF">EDD71_10324</name>
</gene>
<dbReference type="SUPFAM" id="SSF46785">
    <property type="entry name" value="Winged helix' DNA-binding domain"/>
    <property type="match status" value="1"/>
</dbReference>
<dbReference type="PANTHER" id="PTHR30185">
    <property type="entry name" value="CRYPTIC BETA-GLUCOSIDE BGL OPERON ANTITERMINATOR"/>
    <property type="match status" value="1"/>
</dbReference>
<dbReference type="InterPro" id="IPR016152">
    <property type="entry name" value="PTrfase/Anion_transptr"/>
</dbReference>
<dbReference type="OrthoDB" id="3175596at2"/>
<dbReference type="Pfam" id="PF05043">
    <property type="entry name" value="Mga"/>
    <property type="match status" value="1"/>
</dbReference>
<dbReference type="PANTHER" id="PTHR30185:SF13">
    <property type="entry name" value="LICABCH OPERON REGULATOR-RELATED"/>
    <property type="match status" value="1"/>
</dbReference>
<dbReference type="GO" id="GO:0009401">
    <property type="term" value="P:phosphoenolpyruvate-dependent sugar phosphotransferase system"/>
    <property type="evidence" value="ECO:0007669"/>
    <property type="project" value="InterPro"/>
</dbReference>
<comment type="caution">
    <text evidence="9">The sequence shown here is derived from an EMBL/GenBank/DDBJ whole genome shotgun (WGS) entry which is preliminary data.</text>
</comment>
<evidence type="ECO:0000313" key="10">
    <source>
        <dbReference type="Proteomes" id="UP000295325"/>
    </source>
</evidence>
<dbReference type="InterPro" id="IPR036634">
    <property type="entry name" value="PRD_sf"/>
</dbReference>
<keyword evidence="2" id="KW-0677">Repeat</keyword>
<keyword evidence="1" id="KW-0808">Transferase</keyword>
<dbReference type="Gene3D" id="1.10.1790.10">
    <property type="entry name" value="PRD domain"/>
    <property type="match status" value="2"/>
</dbReference>
<dbReference type="Pfam" id="PF00874">
    <property type="entry name" value="PRD"/>
    <property type="match status" value="2"/>
</dbReference>
<dbReference type="InterPro" id="IPR036095">
    <property type="entry name" value="PTS_EIIB-like_sf"/>
</dbReference>
<evidence type="ECO:0000259" key="8">
    <source>
        <dbReference type="PROSITE" id="PS51372"/>
    </source>
</evidence>
<dbReference type="Proteomes" id="UP000295325">
    <property type="component" value="Unassembled WGS sequence"/>
</dbReference>
<evidence type="ECO:0000259" key="6">
    <source>
        <dbReference type="PROSITE" id="PS51094"/>
    </source>
</evidence>
<keyword evidence="4" id="KW-0010">Activator</keyword>
<evidence type="ECO:0000256" key="4">
    <source>
        <dbReference type="ARBA" id="ARBA00023159"/>
    </source>
</evidence>
<proteinExistence type="predicted"/>
<dbReference type="GO" id="GO:0008982">
    <property type="term" value="F:protein-N(PI)-phosphohistidine-sugar phosphotransferase activity"/>
    <property type="evidence" value="ECO:0007669"/>
    <property type="project" value="InterPro"/>
</dbReference>
<dbReference type="CDD" id="cd05568">
    <property type="entry name" value="PTS_IIB_bgl_like"/>
    <property type="match status" value="1"/>
</dbReference>
<dbReference type="InterPro" id="IPR007737">
    <property type="entry name" value="Mga_HTH"/>
</dbReference>
<dbReference type="AlphaFoldDB" id="A0A4R7KTS9"/>
<sequence>MLLLDSRKRYIVEALLESDGVLKEHELAEKLDVSIRTIRNDINYLKSYLEKSNIFIKSKPRIGVWVEADENNKKALWDKLDVQNGNAEVAFEQQSRCRYIIKKLLNSDRNITMQELADELFISKATVNLDMKLVEEWIKKHNLGLHKKTYHGIKVVGNEKDFRFAIASYIRENTNKSINIDSINQMFQNTLMPDVEGLKDILTHVGEMELIYVNKIIYDIQRENNISLTDDSYWELTIYFLIMVDRIRKGKHVRFLNADAVRIMKTREYSMALTVADKIMKLLHLNINQDEICYITMHLLGIKVNVYSVSDDETVNFRFNEEIEVVINRLIKYIKDRFNLDLTMDKKLILGLSLHFVSAINRLKYGTSIHNPMIDEIKRNYPYAFNIAVEISNILKDSFQIDIIEDEIGFIALHLQAAIERNEEIKNQRIRTYVVCNSGIGVAQLLSIQLKKNFPQIEISKIVSISDLISEIKTTEYKGKIQLVISTIPIKEIDVPIIHVNPVISPQDIKNIEREITRLTKLREYKNRLKRFLSLRAYTREDLIFLEMNFKNKIELVEFVSSKLFDAGFVTREFAESVLEREKLSTTYIGNGAAMPHGYSQYVNKPIISIVQLKEPIDWEGKKVNIVFLCAMDLSLNKDAEKLFEDIYEIVNNKEYLKKLKQISNKAEFMEILGWA</sequence>
<dbReference type="Pfam" id="PF00359">
    <property type="entry name" value="PTS_EIIA_2"/>
    <property type="match status" value="1"/>
</dbReference>
<dbReference type="InterPro" id="IPR036390">
    <property type="entry name" value="WH_DNA-bd_sf"/>
</dbReference>
<evidence type="ECO:0000256" key="1">
    <source>
        <dbReference type="ARBA" id="ARBA00022679"/>
    </source>
</evidence>
<dbReference type="PROSITE" id="PS51099">
    <property type="entry name" value="PTS_EIIB_TYPE_2"/>
    <property type="match status" value="1"/>
</dbReference>
<keyword evidence="5" id="KW-0804">Transcription</keyword>
<evidence type="ECO:0000256" key="5">
    <source>
        <dbReference type="ARBA" id="ARBA00023163"/>
    </source>
</evidence>
<feature type="domain" description="PRD" evidence="8">
    <location>
        <begin position="204"/>
        <end position="309"/>
    </location>
</feature>
<dbReference type="InterPro" id="IPR013196">
    <property type="entry name" value="HTH_11"/>
</dbReference>
<dbReference type="InterPro" id="IPR002178">
    <property type="entry name" value="PTS_EIIA_type-2_dom"/>
</dbReference>
<dbReference type="SUPFAM" id="SSF63520">
    <property type="entry name" value="PTS-regulatory domain, PRD"/>
    <property type="match status" value="2"/>
</dbReference>
<dbReference type="Pfam" id="PF08279">
    <property type="entry name" value="HTH_11"/>
    <property type="match status" value="1"/>
</dbReference>
<accession>A0A4R7KTS9</accession>
<dbReference type="InterPro" id="IPR011608">
    <property type="entry name" value="PRD"/>
</dbReference>
<feature type="domain" description="PRD" evidence="8">
    <location>
        <begin position="318"/>
        <end position="425"/>
    </location>
</feature>
<evidence type="ECO:0000256" key="2">
    <source>
        <dbReference type="ARBA" id="ARBA00022737"/>
    </source>
</evidence>
<evidence type="ECO:0000313" key="9">
    <source>
        <dbReference type="EMBL" id="TDT62751.1"/>
    </source>
</evidence>
<feature type="domain" description="PTS EIIB type-2" evidence="7">
    <location>
        <begin position="430"/>
        <end position="524"/>
    </location>
</feature>
<dbReference type="Gene3D" id="3.40.50.2300">
    <property type="match status" value="1"/>
</dbReference>
<keyword evidence="10" id="KW-1185">Reference proteome</keyword>
<dbReference type="SUPFAM" id="SSF52794">
    <property type="entry name" value="PTS system IIB component-like"/>
    <property type="match status" value="1"/>
</dbReference>
<dbReference type="PROSITE" id="PS51094">
    <property type="entry name" value="PTS_EIIA_TYPE_2"/>
    <property type="match status" value="1"/>
</dbReference>
<dbReference type="CDD" id="cd00211">
    <property type="entry name" value="PTS_IIA_fru"/>
    <property type="match status" value="1"/>
</dbReference>
<dbReference type="Gene3D" id="3.40.930.10">
    <property type="entry name" value="Mannitol-specific EII, Chain A"/>
    <property type="match status" value="1"/>
</dbReference>
<dbReference type="PROSITE" id="PS51372">
    <property type="entry name" value="PRD_2"/>
    <property type="match status" value="2"/>
</dbReference>
<dbReference type="InterPro" id="IPR050661">
    <property type="entry name" value="BglG_antiterminators"/>
</dbReference>
<feature type="domain" description="PTS EIIA type-2" evidence="6">
    <location>
        <begin position="537"/>
        <end position="676"/>
    </location>
</feature>
<dbReference type="GO" id="GO:0006355">
    <property type="term" value="P:regulation of DNA-templated transcription"/>
    <property type="evidence" value="ECO:0007669"/>
    <property type="project" value="InterPro"/>
</dbReference>
<organism evidence="9 10">
    <name type="scientific">Fonticella tunisiensis</name>
    <dbReference type="NCBI Taxonomy" id="1096341"/>
    <lineage>
        <taxon>Bacteria</taxon>
        <taxon>Bacillati</taxon>
        <taxon>Bacillota</taxon>
        <taxon>Clostridia</taxon>
        <taxon>Eubacteriales</taxon>
        <taxon>Clostridiaceae</taxon>
        <taxon>Fonticella</taxon>
    </lineage>
</organism>
<evidence type="ECO:0000259" key="7">
    <source>
        <dbReference type="PROSITE" id="PS51099"/>
    </source>
</evidence>